<feature type="transmembrane region" description="Helical" evidence="1">
    <location>
        <begin position="36"/>
        <end position="56"/>
    </location>
</feature>
<keyword evidence="1" id="KW-0812">Transmembrane</keyword>
<keyword evidence="3" id="KW-1185">Reference proteome</keyword>
<keyword evidence="1" id="KW-0472">Membrane</keyword>
<proteinExistence type="predicted"/>
<evidence type="ECO:0000313" key="3">
    <source>
        <dbReference type="Proteomes" id="UP000523007"/>
    </source>
</evidence>
<organism evidence="2 3">
    <name type="scientific">Lipingzhangella halophila</name>
    <dbReference type="NCBI Taxonomy" id="1783352"/>
    <lineage>
        <taxon>Bacteria</taxon>
        <taxon>Bacillati</taxon>
        <taxon>Actinomycetota</taxon>
        <taxon>Actinomycetes</taxon>
        <taxon>Streptosporangiales</taxon>
        <taxon>Nocardiopsidaceae</taxon>
        <taxon>Lipingzhangella</taxon>
    </lineage>
</organism>
<protein>
    <submittedName>
        <fullName evidence="2">Cytochrome b subunit of formate dehydrogenase</fullName>
    </submittedName>
</protein>
<accession>A0A7W7W2P8</accession>
<evidence type="ECO:0000313" key="2">
    <source>
        <dbReference type="EMBL" id="MBB4932172.1"/>
    </source>
</evidence>
<gene>
    <name evidence="2" type="ORF">F4561_002992</name>
</gene>
<sequence length="57" mass="5873">MSGLFLVLMIVTLLATGVLLVWGTMRTQGGPLPPDMNRAVIILAAVIVLLAAASLVA</sequence>
<dbReference type="AlphaFoldDB" id="A0A7W7W2P8"/>
<reference evidence="2 3" key="1">
    <citation type="submission" date="2020-08" db="EMBL/GenBank/DDBJ databases">
        <title>Sequencing the genomes of 1000 actinobacteria strains.</title>
        <authorList>
            <person name="Klenk H.-P."/>
        </authorList>
    </citation>
    <scope>NUCLEOTIDE SEQUENCE [LARGE SCALE GENOMIC DNA]</scope>
    <source>
        <strain evidence="2 3">DSM 102030</strain>
    </source>
</reference>
<name>A0A7W7W2P8_9ACTN</name>
<comment type="caution">
    <text evidence="2">The sequence shown here is derived from an EMBL/GenBank/DDBJ whole genome shotgun (WGS) entry which is preliminary data.</text>
</comment>
<evidence type="ECO:0000256" key="1">
    <source>
        <dbReference type="SAM" id="Phobius"/>
    </source>
</evidence>
<keyword evidence="1" id="KW-1133">Transmembrane helix</keyword>
<dbReference type="Proteomes" id="UP000523007">
    <property type="component" value="Unassembled WGS sequence"/>
</dbReference>
<dbReference type="EMBL" id="JACHJT010000001">
    <property type="protein sequence ID" value="MBB4932172.1"/>
    <property type="molecule type" value="Genomic_DNA"/>
</dbReference>
<dbReference type="RefSeq" id="WP_184579436.1">
    <property type="nucleotide sequence ID" value="NZ_JACHJT010000001.1"/>
</dbReference>